<dbReference type="InterPro" id="IPR019682">
    <property type="entry name" value="Phage_T7_Gp17.5_holin"/>
</dbReference>
<reference evidence="2 3" key="1">
    <citation type="journal article" date="2018" name="Sci. Rep.">
        <title>Genomic and ecological study of two distinctive freshwater bacteriophages infecting a Comamonadaceae bacterium.</title>
        <authorList>
            <person name="Moon K."/>
            <person name="Kang I."/>
            <person name="Kim S."/>
            <person name="Kim S.J."/>
            <person name="Cho J.C."/>
        </authorList>
    </citation>
    <scope>NUCLEOTIDE SEQUENCE [LARGE SCALE GENOMIC DNA]</scope>
</reference>
<accession>A0A384UXV8</accession>
<keyword evidence="1" id="KW-0472">Membrane</keyword>
<keyword evidence="3" id="KW-1185">Reference proteome</keyword>
<dbReference type="Pfam" id="PF10746">
    <property type="entry name" value="Phage_holin_2_2"/>
    <property type="match status" value="1"/>
</dbReference>
<evidence type="ECO:0000313" key="2">
    <source>
        <dbReference type="EMBL" id="ASJ79280.1"/>
    </source>
</evidence>
<gene>
    <name evidence="2" type="ORF">P26059B_0004</name>
</gene>
<evidence type="ECO:0000313" key="3">
    <source>
        <dbReference type="Proteomes" id="UP000261817"/>
    </source>
</evidence>
<feature type="transmembrane region" description="Helical" evidence="1">
    <location>
        <begin position="32"/>
        <end position="49"/>
    </location>
</feature>
<name>A0A384UXV8_9CAUD</name>
<dbReference type="Proteomes" id="UP000261817">
    <property type="component" value="Segment"/>
</dbReference>
<dbReference type="GO" id="GO:0044659">
    <property type="term" value="P:viral release from host cell by cytolysis"/>
    <property type="evidence" value="ECO:0007669"/>
    <property type="project" value="InterPro"/>
</dbReference>
<sequence length="64" mass="7079">MLTHDTLTEATKAAPPVTVGGLTLVGVPLSDWLIIATLVYTVLQIVFLVRDKLYRPWKEKNGSK</sequence>
<dbReference type="EMBL" id="KY981272">
    <property type="protein sequence ID" value="ASJ79280.1"/>
    <property type="molecule type" value="Genomic_DNA"/>
</dbReference>
<protein>
    <submittedName>
        <fullName evidence="2">Holin superfamily II protein</fullName>
    </submittedName>
</protein>
<proteinExistence type="predicted"/>
<evidence type="ECO:0000256" key="1">
    <source>
        <dbReference type="SAM" id="Phobius"/>
    </source>
</evidence>
<keyword evidence="1" id="KW-0812">Transmembrane</keyword>
<organism evidence="2 3">
    <name type="scientific">Curvibacter phage P26059B</name>
    <dbReference type="NCBI Taxonomy" id="1983784"/>
    <lineage>
        <taxon>Viruses</taxon>
        <taxon>Duplodnaviria</taxon>
        <taxon>Heunggongvirae</taxon>
        <taxon>Uroviricota</taxon>
        <taxon>Caudoviricetes</taxon>
        <taxon>Autographivirales</taxon>
        <taxon>Autonotataviridae</taxon>
        <taxon>Kalppathivirus</taxon>
        <taxon>Kalppathivirus P26059B</taxon>
    </lineage>
</organism>
<keyword evidence="1" id="KW-1133">Transmembrane helix</keyword>